<dbReference type="InterPro" id="IPR036864">
    <property type="entry name" value="Zn2-C6_fun-type_DNA-bd_sf"/>
</dbReference>
<dbReference type="SMART" id="SM00066">
    <property type="entry name" value="GAL4"/>
    <property type="match status" value="1"/>
</dbReference>
<reference evidence="8" key="1">
    <citation type="journal article" date="2014" name="Proc. Natl. Acad. Sci. U.S.A.">
        <title>Extensive sampling of basidiomycete genomes demonstrates inadequacy of the white-rot/brown-rot paradigm for wood decay fungi.</title>
        <authorList>
            <person name="Riley R."/>
            <person name="Salamov A.A."/>
            <person name="Brown D.W."/>
            <person name="Nagy L.G."/>
            <person name="Floudas D."/>
            <person name="Held B.W."/>
            <person name="Levasseur A."/>
            <person name="Lombard V."/>
            <person name="Morin E."/>
            <person name="Otillar R."/>
            <person name="Lindquist E.A."/>
            <person name="Sun H."/>
            <person name="LaButti K.M."/>
            <person name="Schmutz J."/>
            <person name="Jabbour D."/>
            <person name="Luo H."/>
            <person name="Baker S.E."/>
            <person name="Pisabarro A.G."/>
            <person name="Walton J.D."/>
            <person name="Blanchette R.A."/>
            <person name="Henrissat B."/>
            <person name="Martin F."/>
            <person name="Cullen D."/>
            <person name="Hibbett D.S."/>
            <person name="Grigoriev I.V."/>
        </authorList>
    </citation>
    <scope>NUCLEOTIDE SEQUENCE [LARGE SCALE GENOMIC DNA]</scope>
    <source>
        <strain evidence="8">FD-172 SS1</strain>
    </source>
</reference>
<dbReference type="InParanoid" id="A0A067M9R5"/>
<dbReference type="Proteomes" id="UP000027195">
    <property type="component" value="Unassembled WGS sequence"/>
</dbReference>
<comment type="subcellular location">
    <subcellularLocation>
        <location evidence="1">Nucleus</location>
    </subcellularLocation>
</comment>
<evidence type="ECO:0000256" key="4">
    <source>
        <dbReference type="ARBA" id="ARBA00023163"/>
    </source>
</evidence>
<evidence type="ECO:0000313" key="8">
    <source>
        <dbReference type="Proteomes" id="UP000027195"/>
    </source>
</evidence>
<dbReference type="EMBL" id="KL198050">
    <property type="protein sequence ID" value="KDQ12513.1"/>
    <property type="molecule type" value="Genomic_DNA"/>
</dbReference>
<keyword evidence="8" id="KW-1185">Reference proteome</keyword>
<evidence type="ECO:0000256" key="5">
    <source>
        <dbReference type="ARBA" id="ARBA00023242"/>
    </source>
</evidence>
<keyword evidence="3" id="KW-0805">Transcription regulation</keyword>
<dbReference type="InterPro" id="IPR050815">
    <property type="entry name" value="TF_fung"/>
</dbReference>
<dbReference type="GO" id="GO:0005634">
    <property type="term" value="C:nucleus"/>
    <property type="evidence" value="ECO:0007669"/>
    <property type="project" value="UniProtKB-SubCell"/>
</dbReference>
<evidence type="ECO:0000256" key="3">
    <source>
        <dbReference type="ARBA" id="ARBA00023015"/>
    </source>
</evidence>
<dbReference type="CDD" id="cd00067">
    <property type="entry name" value="GAL4"/>
    <property type="match status" value="1"/>
</dbReference>
<dbReference type="AlphaFoldDB" id="A0A067M9R5"/>
<proteinExistence type="predicted"/>
<name>A0A067M9R5_BOTB1</name>
<gene>
    <name evidence="7" type="ORF">BOTBODRAFT_34477</name>
</gene>
<organism evidence="7 8">
    <name type="scientific">Botryobasidium botryosum (strain FD-172 SS1)</name>
    <dbReference type="NCBI Taxonomy" id="930990"/>
    <lineage>
        <taxon>Eukaryota</taxon>
        <taxon>Fungi</taxon>
        <taxon>Dikarya</taxon>
        <taxon>Basidiomycota</taxon>
        <taxon>Agaricomycotina</taxon>
        <taxon>Agaricomycetes</taxon>
        <taxon>Cantharellales</taxon>
        <taxon>Botryobasidiaceae</taxon>
        <taxon>Botryobasidium</taxon>
    </lineage>
</organism>
<dbReference type="InterPro" id="IPR001138">
    <property type="entry name" value="Zn2Cys6_DnaBD"/>
</dbReference>
<feature type="domain" description="Zn(2)-C6 fungal-type" evidence="6">
    <location>
        <begin position="20"/>
        <end position="53"/>
    </location>
</feature>
<sequence length="574" mass="65042">MDARENLDGLRSLSLIPRTACLQCRRKKKKCDAVRPECGTCTKIRKKVGPCTYDVEPLEHTEIAKLVARITSLQGNVRVLEDLRRITASPSRATSAPQVLGYGEALCTGARGHRGFSLTSSPDPLEGPASLKDPIVRMLRQKYMPSNIRDQLISAFMKQGWLYFAEWNTQKFWHAYKLPPSHPEAIHPALLDAMCLIACLNNPQWARSYERLFYERLHRSLYECLANADRLLDFIRASTLRAAYCSIKGSRLSEAQANFPATLRFAMACGLHQIETYDLTLHNTSPLLKQPTDLVDLGDMIYAWWSIYTCDRFHALLTGNFATVNDQTVTTMWPCALRDYIDGNVPRSSHSSRLGALRSPNYDFVVLDSVHHNPCAFRVQSIAMLYHAAVLATDFREGKDVGYEAEVAIQVSSHLADSMVAYRQRVCPTFDRARCTESLGHDSTLIAAMSMMYAALIQLLNIFADQDAMYERRLQIARECAYLAVEVCSLDPNLLHTSIWLPWTSAYEVLLWESLRPRDLGTSSNAFVIRTELDQLTDAFEMFAQHFFPVTRDWPFRALGRFDIQTNAESAQII</sequence>
<evidence type="ECO:0000313" key="7">
    <source>
        <dbReference type="EMBL" id="KDQ12513.1"/>
    </source>
</evidence>
<dbReference type="GO" id="GO:0008270">
    <property type="term" value="F:zinc ion binding"/>
    <property type="evidence" value="ECO:0007669"/>
    <property type="project" value="InterPro"/>
</dbReference>
<dbReference type="STRING" id="930990.A0A067M9R5"/>
<dbReference type="Gene3D" id="4.10.240.10">
    <property type="entry name" value="Zn(2)-C6 fungal-type DNA-binding domain"/>
    <property type="match status" value="1"/>
</dbReference>
<dbReference type="GO" id="GO:0000981">
    <property type="term" value="F:DNA-binding transcription factor activity, RNA polymerase II-specific"/>
    <property type="evidence" value="ECO:0007669"/>
    <property type="project" value="InterPro"/>
</dbReference>
<protein>
    <recommendedName>
        <fullName evidence="6">Zn(2)-C6 fungal-type domain-containing protein</fullName>
    </recommendedName>
</protein>
<dbReference type="SUPFAM" id="SSF57701">
    <property type="entry name" value="Zn2/Cys6 DNA-binding domain"/>
    <property type="match status" value="1"/>
</dbReference>
<evidence type="ECO:0000256" key="1">
    <source>
        <dbReference type="ARBA" id="ARBA00004123"/>
    </source>
</evidence>
<dbReference type="PROSITE" id="PS50048">
    <property type="entry name" value="ZN2_CY6_FUNGAL_2"/>
    <property type="match status" value="1"/>
</dbReference>
<evidence type="ECO:0000256" key="2">
    <source>
        <dbReference type="ARBA" id="ARBA00022723"/>
    </source>
</evidence>
<dbReference type="PANTHER" id="PTHR47338:SF29">
    <property type="entry name" value="ZN(2)-C6 FUNGAL-TYPE DOMAIN-CONTAINING PROTEIN"/>
    <property type="match status" value="1"/>
</dbReference>
<dbReference type="HOGENOM" id="CLU_022337_0_0_1"/>
<accession>A0A067M9R5</accession>
<dbReference type="PANTHER" id="PTHR47338">
    <property type="entry name" value="ZN(II)2CYS6 TRANSCRIPTION FACTOR (EUROFUNG)-RELATED"/>
    <property type="match status" value="1"/>
</dbReference>
<dbReference type="Pfam" id="PF00172">
    <property type="entry name" value="Zn_clus"/>
    <property type="match status" value="1"/>
</dbReference>
<keyword evidence="4" id="KW-0804">Transcription</keyword>
<keyword evidence="2" id="KW-0479">Metal-binding</keyword>
<evidence type="ECO:0000259" key="6">
    <source>
        <dbReference type="PROSITE" id="PS50048"/>
    </source>
</evidence>
<keyword evidence="5" id="KW-0539">Nucleus</keyword>
<dbReference type="CDD" id="cd12148">
    <property type="entry name" value="fungal_TF_MHR"/>
    <property type="match status" value="1"/>
</dbReference>
<dbReference type="OrthoDB" id="2309723at2759"/>